<dbReference type="Pfam" id="PF00078">
    <property type="entry name" value="RVT_1"/>
    <property type="match status" value="1"/>
</dbReference>
<feature type="domain" description="Integrase catalytic" evidence="2">
    <location>
        <begin position="702"/>
        <end position="807"/>
    </location>
</feature>
<dbReference type="CDD" id="cd01647">
    <property type="entry name" value="RT_LTR"/>
    <property type="match status" value="1"/>
</dbReference>
<dbReference type="GO" id="GO:0003676">
    <property type="term" value="F:nucleic acid binding"/>
    <property type="evidence" value="ECO:0007669"/>
    <property type="project" value="InterPro"/>
</dbReference>
<dbReference type="InterPro" id="IPR036397">
    <property type="entry name" value="RNaseH_sf"/>
</dbReference>
<evidence type="ECO:0000313" key="4">
    <source>
        <dbReference type="Proteomes" id="UP001172457"/>
    </source>
</evidence>
<dbReference type="Gene3D" id="2.40.70.10">
    <property type="entry name" value="Acid Proteases"/>
    <property type="match status" value="1"/>
</dbReference>
<accession>A0AA38TP08</accession>
<dbReference type="InterPro" id="IPR043502">
    <property type="entry name" value="DNA/RNA_pol_sf"/>
</dbReference>
<dbReference type="InterPro" id="IPR000477">
    <property type="entry name" value="RT_dom"/>
</dbReference>
<evidence type="ECO:0000313" key="3">
    <source>
        <dbReference type="EMBL" id="KAJ9557611.1"/>
    </source>
</evidence>
<reference evidence="3" key="1">
    <citation type="submission" date="2023-03" db="EMBL/GenBank/DDBJ databases">
        <title>Chromosome-scale reference genome and RAD-based genetic map of yellow starthistle (Centaurea solstitialis) reveal putative structural variation and QTLs associated with invader traits.</title>
        <authorList>
            <person name="Reatini B."/>
            <person name="Cang F.A."/>
            <person name="Jiang Q."/>
            <person name="Mckibben M.T.W."/>
            <person name="Barker M.S."/>
            <person name="Rieseberg L.H."/>
            <person name="Dlugosch K.M."/>
        </authorList>
    </citation>
    <scope>NUCLEOTIDE SEQUENCE</scope>
    <source>
        <strain evidence="3">CAN-66</strain>
        <tissue evidence="3">Leaf</tissue>
    </source>
</reference>
<name>A0AA38TP08_9ASTR</name>
<dbReference type="InterPro" id="IPR043128">
    <property type="entry name" value="Rev_trsase/Diguanyl_cyclase"/>
</dbReference>
<keyword evidence="4" id="KW-1185">Reference proteome</keyword>
<dbReference type="InterPro" id="IPR012337">
    <property type="entry name" value="RNaseH-like_sf"/>
</dbReference>
<dbReference type="Gene3D" id="3.30.420.10">
    <property type="entry name" value="Ribonuclease H-like superfamily/Ribonuclease H"/>
    <property type="match status" value="1"/>
</dbReference>
<dbReference type="InterPro" id="IPR005162">
    <property type="entry name" value="Retrotrans_gag_dom"/>
</dbReference>
<evidence type="ECO:0000256" key="1">
    <source>
        <dbReference type="SAM" id="MobiDB-lite"/>
    </source>
</evidence>
<dbReference type="InterPro" id="IPR001584">
    <property type="entry name" value="Integrase_cat-core"/>
</dbReference>
<dbReference type="Gene3D" id="3.10.10.10">
    <property type="entry name" value="HIV Type 1 Reverse Transcriptase, subunit A, domain 1"/>
    <property type="match status" value="1"/>
</dbReference>
<dbReference type="AlphaFoldDB" id="A0AA38TP08"/>
<dbReference type="Pfam" id="PF03732">
    <property type="entry name" value="Retrotrans_gag"/>
    <property type="match status" value="1"/>
</dbReference>
<dbReference type="Pfam" id="PF00665">
    <property type="entry name" value="rve"/>
    <property type="match status" value="1"/>
</dbReference>
<dbReference type="Gene3D" id="3.30.70.270">
    <property type="match status" value="1"/>
</dbReference>
<evidence type="ECO:0000259" key="2">
    <source>
        <dbReference type="PROSITE" id="PS50994"/>
    </source>
</evidence>
<comment type="caution">
    <text evidence="3">The sequence shown here is derived from an EMBL/GenBank/DDBJ whole genome shotgun (WGS) entry which is preliminary data.</text>
</comment>
<organism evidence="3 4">
    <name type="scientific">Centaurea solstitialis</name>
    <name type="common">yellow star-thistle</name>
    <dbReference type="NCBI Taxonomy" id="347529"/>
    <lineage>
        <taxon>Eukaryota</taxon>
        <taxon>Viridiplantae</taxon>
        <taxon>Streptophyta</taxon>
        <taxon>Embryophyta</taxon>
        <taxon>Tracheophyta</taxon>
        <taxon>Spermatophyta</taxon>
        <taxon>Magnoliopsida</taxon>
        <taxon>eudicotyledons</taxon>
        <taxon>Gunneridae</taxon>
        <taxon>Pentapetalae</taxon>
        <taxon>asterids</taxon>
        <taxon>campanulids</taxon>
        <taxon>Asterales</taxon>
        <taxon>Asteraceae</taxon>
        <taxon>Carduoideae</taxon>
        <taxon>Cardueae</taxon>
        <taxon>Centaureinae</taxon>
        <taxon>Centaurea</taxon>
    </lineage>
</organism>
<dbReference type="SUPFAM" id="SSF56672">
    <property type="entry name" value="DNA/RNA polymerases"/>
    <property type="match status" value="1"/>
</dbReference>
<proteinExistence type="predicted"/>
<sequence>MADNRPMWESRTRVNFIPRLAIKAKCISEELVKMVSQLRFDGNPITDPYLHLEEFEDMCDLFKTKTSVNAARLRLFPITLIEKAKEWFRGLAPNSLRTWGDLKSTLLLRLFPLGKINMLKKEIMNFKQGEENLTKAWVRYKALLLKLPNHGFGQKEVIEFFYNGLTVESRLVLDTSSRGIFAYRTVKEEYQLLEDMVLRHLDWMPEAEEEEMVGSLAEIVEELQFECEKCGHPHPTKFCTWPTSPPLPPPEFKESTEQILTRQLEIHSNQIDDLQKEVDYIMEFIKDSRPILGLEMNETEEACVTTRAGMVVEGPQMPKSNSMPVLQEVEPEIELPTTQSEQIVEKVAKPKEPTVKPAKPGMPNYVKFIKELVTSKTKFGGDGVTMLNQECSTIYAETPKKEDPRSFTIPCYFGDKLVCDALADLGASINLMPLSFYQKLGLGELQSTRMIIQLADRSIKCPIGIAEDVLVQVDKFVFPADFVVLDMKGETRVPLILGNEQDFFMMSTTQPEEDIRILEELLAADKEQSNEEEYEEIKQEETGKIKTSMEEPPKVELKDLLDHLEYQFLEGKDSLPVIISSLLKPKEKEQLLEIPINPEDQKKTNFTCPFGTFAYRRMPFGLCNVPATFQRCMTAIFQDIIEDFMEVFMDDFSEFGNSFDVCLNSLDMVLARCEESHLVLNWEKCHFMVVRGDYCTYFELVVIITKVFDVWGIDFMGPFPDSQGNKYILVAVDYVSKWAEAKALPTNDAKVVVNFVKSFVCRFGCPKAIISDRGTHFANYLLEKTLKRYGVHHRFSTSYHPQANGKAFWALKRVNLDSTTVGKYPMLKLHELKKLRLMAYENSRIYKEQRKRWHDAHLKEIKVFKEGDKVLVYQTRFKFSPGKLKSRWVGPYVVQKAYPSGFVDLVTERGEFRVNGQRLKLYYADDPIRNGELWHLKYDLPT</sequence>
<dbReference type="PANTHER" id="PTHR33067:SF35">
    <property type="entry name" value="ASPARTIC PEPTIDASE DDI1-TYPE DOMAIN-CONTAINING PROTEIN"/>
    <property type="match status" value="1"/>
</dbReference>
<feature type="compositionally biased region" description="Basic and acidic residues" evidence="1">
    <location>
        <begin position="536"/>
        <end position="549"/>
    </location>
</feature>
<dbReference type="PANTHER" id="PTHR33067">
    <property type="entry name" value="RNA-DIRECTED DNA POLYMERASE-RELATED"/>
    <property type="match status" value="1"/>
</dbReference>
<dbReference type="CDD" id="cd00303">
    <property type="entry name" value="retropepsin_like"/>
    <property type="match status" value="1"/>
</dbReference>
<gene>
    <name evidence="3" type="ORF">OSB04_012225</name>
</gene>
<dbReference type="Proteomes" id="UP001172457">
    <property type="component" value="Chromosome 3"/>
</dbReference>
<dbReference type="PROSITE" id="PS50994">
    <property type="entry name" value="INTEGRASE"/>
    <property type="match status" value="1"/>
</dbReference>
<dbReference type="GO" id="GO:0015074">
    <property type="term" value="P:DNA integration"/>
    <property type="evidence" value="ECO:0007669"/>
    <property type="project" value="InterPro"/>
</dbReference>
<dbReference type="EMBL" id="JARYMX010000003">
    <property type="protein sequence ID" value="KAJ9557611.1"/>
    <property type="molecule type" value="Genomic_DNA"/>
</dbReference>
<dbReference type="InterPro" id="IPR021109">
    <property type="entry name" value="Peptidase_aspartic_dom_sf"/>
</dbReference>
<dbReference type="SUPFAM" id="SSF53098">
    <property type="entry name" value="Ribonuclease H-like"/>
    <property type="match status" value="1"/>
</dbReference>
<feature type="region of interest" description="Disordered" evidence="1">
    <location>
        <begin position="529"/>
        <end position="549"/>
    </location>
</feature>
<protein>
    <recommendedName>
        <fullName evidence="2">Integrase catalytic domain-containing protein</fullName>
    </recommendedName>
</protein>